<evidence type="ECO:0000256" key="7">
    <source>
        <dbReference type="RuleBase" id="RU004440"/>
    </source>
</evidence>
<dbReference type="SMR" id="B4MY10"/>
<dbReference type="OrthoDB" id="17373at2759"/>
<evidence type="ECO:0000313" key="11">
    <source>
        <dbReference type="Proteomes" id="UP000007798"/>
    </source>
</evidence>
<dbReference type="PANTHER" id="PTHR11407:SF63">
    <property type="entry name" value="LYSOZYME C"/>
    <property type="match status" value="1"/>
</dbReference>
<dbReference type="InterPro" id="IPR023346">
    <property type="entry name" value="Lysozyme-like_dom_sf"/>
</dbReference>
<evidence type="ECO:0000256" key="2">
    <source>
        <dbReference type="ARBA" id="ARBA00010859"/>
    </source>
</evidence>
<feature type="domain" description="Glycosyl hydrolases family 22 (GH22)" evidence="9">
    <location>
        <begin position="637"/>
        <end position="655"/>
    </location>
</feature>
<proteinExistence type="inferred from homology"/>
<dbReference type="InterPro" id="IPR001916">
    <property type="entry name" value="Glyco_hydro_22"/>
</dbReference>
<evidence type="ECO:0000256" key="1">
    <source>
        <dbReference type="ARBA" id="ARBA00000632"/>
    </source>
</evidence>
<dbReference type="PROSITE" id="PS00128">
    <property type="entry name" value="GLYCOSYL_HYDROL_F22_1"/>
    <property type="match status" value="5"/>
</dbReference>
<evidence type="ECO:0000256" key="4">
    <source>
        <dbReference type="ARBA" id="ARBA00022638"/>
    </source>
</evidence>
<dbReference type="PANTHER" id="PTHR11407">
    <property type="entry name" value="LYSOZYME C"/>
    <property type="match status" value="1"/>
</dbReference>
<evidence type="ECO:0000256" key="8">
    <source>
        <dbReference type="SAM" id="SignalP"/>
    </source>
</evidence>
<feature type="signal peptide" evidence="8">
    <location>
        <begin position="1"/>
        <end position="19"/>
    </location>
</feature>
<dbReference type="FunFam" id="1.10.530.10:FF:000001">
    <property type="entry name" value="Lysozyme C"/>
    <property type="match status" value="1"/>
</dbReference>
<feature type="domain" description="Glycosyl hydrolases family 22 (GH22)" evidence="9">
    <location>
        <begin position="86"/>
        <end position="104"/>
    </location>
</feature>
<feature type="chain" id="PRO_5006458117" description="lysozyme" evidence="8">
    <location>
        <begin position="20"/>
        <end position="885"/>
    </location>
</feature>
<dbReference type="EC" id="3.2.1.17" evidence="3"/>
<dbReference type="CDD" id="cd16899">
    <property type="entry name" value="LYZ_C_invert"/>
    <property type="match status" value="5"/>
</dbReference>
<evidence type="ECO:0000259" key="9">
    <source>
        <dbReference type="PROSITE" id="PS00128"/>
    </source>
</evidence>
<dbReference type="InParanoid" id="B4MY10"/>
<comment type="catalytic activity">
    <reaction evidence="1">
        <text>Hydrolysis of (1-&gt;4)-beta-linkages between N-acetylmuramic acid and N-acetyl-D-glucosamine residues in a peptidoglycan and between N-acetyl-D-glucosamine residues in chitodextrins.</text>
        <dbReference type="EC" id="3.2.1.17"/>
    </reaction>
</comment>
<name>B4MY10_DROWI</name>
<dbReference type="GO" id="GO:0003796">
    <property type="term" value="F:lysozyme activity"/>
    <property type="evidence" value="ECO:0007669"/>
    <property type="project" value="UniProtKB-EC"/>
</dbReference>
<evidence type="ECO:0000256" key="5">
    <source>
        <dbReference type="ARBA" id="ARBA00023157"/>
    </source>
</evidence>
<feature type="domain" description="Glycosyl hydrolases family 22 (GH22)" evidence="9">
    <location>
        <begin position="484"/>
        <end position="502"/>
    </location>
</feature>
<dbReference type="eggNOG" id="ENOG502S1S1">
    <property type="taxonomic scope" value="Eukaryota"/>
</dbReference>
<dbReference type="Proteomes" id="UP000007798">
    <property type="component" value="Unassembled WGS sequence"/>
</dbReference>
<evidence type="ECO:0000256" key="6">
    <source>
        <dbReference type="ARBA" id="ARBA00023295"/>
    </source>
</evidence>
<dbReference type="FunFam" id="1.10.530.10:FF:000016">
    <property type="entry name" value="Uncharacterized protein, isoform B"/>
    <property type="match status" value="3"/>
</dbReference>
<dbReference type="PROSITE" id="PS51348">
    <property type="entry name" value="GLYCOSYL_HYDROL_F22_2"/>
    <property type="match status" value="5"/>
</dbReference>
<dbReference type="HOGENOM" id="CLU_005624_1_0_1"/>
<dbReference type="SMART" id="SM00263">
    <property type="entry name" value="LYZ1"/>
    <property type="match status" value="5"/>
</dbReference>
<dbReference type="EMBL" id="CH963876">
    <property type="protein sequence ID" value="EDW76999.2"/>
    <property type="molecule type" value="Genomic_DNA"/>
</dbReference>
<gene>
    <name evidence="10" type="primary">Dwil\GK10945</name>
    <name evidence="10" type="ORF">Dwil_GK10945</name>
</gene>
<comment type="similarity">
    <text evidence="2 7">Belongs to the glycosyl hydrolase 22 family.</text>
</comment>
<feature type="domain" description="Glycosyl hydrolases family 22 (GH22)" evidence="9">
    <location>
        <begin position="787"/>
        <end position="805"/>
    </location>
</feature>
<dbReference type="InterPro" id="IPR019799">
    <property type="entry name" value="Glyco_hydro_22_CS"/>
</dbReference>
<keyword evidence="4" id="KW-0929">Antimicrobial</keyword>
<keyword evidence="5" id="KW-1015">Disulfide bond</keyword>
<dbReference type="GO" id="GO:0042742">
    <property type="term" value="P:defense response to bacterium"/>
    <property type="evidence" value="ECO:0007669"/>
    <property type="project" value="UniProtKB-KW"/>
</dbReference>
<keyword evidence="6" id="KW-0326">Glycosidase</keyword>
<dbReference type="SUPFAM" id="SSF53955">
    <property type="entry name" value="Lysozyme-like"/>
    <property type="match status" value="5"/>
</dbReference>
<protein>
    <recommendedName>
        <fullName evidence="3">lysozyme</fullName>
        <ecNumber evidence="3">3.2.1.17</ecNumber>
    </recommendedName>
</protein>
<organism evidence="10 11">
    <name type="scientific">Drosophila willistoni</name>
    <name type="common">Fruit fly</name>
    <dbReference type="NCBI Taxonomy" id="7260"/>
    <lineage>
        <taxon>Eukaryota</taxon>
        <taxon>Metazoa</taxon>
        <taxon>Ecdysozoa</taxon>
        <taxon>Arthropoda</taxon>
        <taxon>Hexapoda</taxon>
        <taxon>Insecta</taxon>
        <taxon>Pterygota</taxon>
        <taxon>Neoptera</taxon>
        <taxon>Endopterygota</taxon>
        <taxon>Diptera</taxon>
        <taxon>Brachycera</taxon>
        <taxon>Muscomorpha</taxon>
        <taxon>Ephydroidea</taxon>
        <taxon>Drosophilidae</taxon>
        <taxon>Drosophila</taxon>
        <taxon>Sophophora</taxon>
    </lineage>
</organism>
<dbReference type="STRING" id="7260.B4MY10"/>
<keyword evidence="6" id="KW-0378">Hydrolase</keyword>
<dbReference type="GO" id="GO:0031640">
    <property type="term" value="P:killing of cells of another organism"/>
    <property type="evidence" value="ECO:0007669"/>
    <property type="project" value="UniProtKB-KW"/>
</dbReference>
<accession>B4MY10</accession>
<feature type="domain" description="Glycosyl hydrolases family 22 (GH22)" evidence="9">
    <location>
        <begin position="263"/>
        <end position="281"/>
    </location>
</feature>
<keyword evidence="11" id="KW-1185">Reference proteome</keyword>
<evidence type="ECO:0000313" key="10">
    <source>
        <dbReference type="EMBL" id="EDW76999.2"/>
    </source>
</evidence>
<reference evidence="10 11" key="1">
    <citation type="journal article" date="2007" name="Nature">
        <title>Evolution of genes and genomes on the Drosophila phylogeny.</title>
        <authorList>
            <consortium name="Drosophila 12 Genomes Consortium"/>
            <person name="Clark A.G."/>
            <person name="Eisen M.B."/>
            <person name="Smith D.R."/>
            <person name="Bergman C.M."/>
            <person name="Oliver B."/>
            <person name="Markow T.A."/>
            <person name="Kaufman T.C."/>
            <person name="Kellis M."/>
            <person name="Gelbart W."/>
            <person name="Iyer V.N."/>
            <person name="Pollard D.A."/>
            <person name="Sackton T.B."/>
            <person name="Larracuente A.M."/>
            <person name="Singh N.D."/>
            <person name="Abad J.P."/>
            <person name="Abt D.N."/>
            <person name="Adryan B."/>
            <person name="Aguade M."/>
            <person name="Akashi H."/>
            <person name="Anderson W.W."/>
            <person name="Aquadro C.F."/>
            <person name="Ardell D.H."/>
            <person name="Arguello R."/>
            <person name="Artieri C.G."/>
            <person name="Barbash D.A."/>
            <person name="Barker D."/>
            <person name="Barsanti P."/>
            <person name="Batterham P."/>
            <person name="Batzoglou S."/>
            <person name="Begun D."/>
            <person name="Bhutkar A."/>
            <person name="Blanco E."/>
            <person name="Bosak S.A."/>
            <person name="Bradley R.K."/>
            <person name="Brand A.D."/>
            <person name="Brent M.R."/>
            <person name="Brooks A.N."/>
            <person name="Brown R.H."/>
            <person name="Butlin R.K."/>
            <person name="Caggese C."/>
            <person name="Calvi B.R."/>
            <person name="Bernardo de Carvalho A."/>
            <person name="Caspi A."/>
            <person name="Castrezana S."/>
            <person name="Celniker S.E."/>
            <person name="Chang J.L."/>
            <person name="Chapple C."/>
            <person name="Chatterji S."/>
            <person name="Chinwalla A."/>
            <person name="Civetta A."/>
            <person name="Clifton S.W."/>
            <person name="Comeron J.M."/>
            <person name="Costello J.C."/>
            <person name="Coyne J.A."/>
            <person name="Daub J."/>
            <person name="David R.G."/>
            <person name="Delcher A.L."/>
            <person name="Delehaunty K."/>
            <person name="Do C.B."/>
            <person name="Ebling H."/>
            <person name="Edwards K."/>
            <person name="Eickbush T."/>
            <person name="Evans J.D."/>
            <person name="Filipski A."/>
            <person name="Findeiss S."/>
            <person name="Freyhult E."/>
            <person name="Fulton L."/>
            <person name="Fulton R."/>
            <person name="Garcia A.C."/>
            <person name="Gardiner A."/>
            <person name="Garfield D.A."/>
            <person name="Garvin B.E."/>
            <person name="Gibson G."/>
            <person name="Gilbert D."/>
            <person name="Gnerre S."/>
            <person name="Godfrey J."/>
            <person name="Good R."/>
            <person name="Gotea V."/>
            <person name="Gravely B."/>
            <person name="Greenberg A.J."/>
            <person name="Griffiths-Jones S."/>
            <person name="Gross S."/>
            <person name="Guigo R."/>
            <person name="Gustafson E.A."/>
            <person name="Haerty W."/>
            <person name="Hahn M.W."/>
            <person name="Halligan D.L."/>
            <person name="Halpern A.L."/>
            <person name="Halter G.M."/>
            <person name="Han M.V."/>
            <person name="Heger A."/>
            <person name="Hillier L."/>
            <person name="Hinrichs A.S."/>
            <person name="Holmes I."/>
            <person name="Hoskins R.A."/>
            <person name="Hubisz M.J."/>
            <person name="Hultmark D."/>
            <person name="Huntley M.A."/>
            <person name="Jaffe D.B."/>
            <person name="Jagadeeshan S."/>
            <person name="Jeck W.R."/>
            <person name="Johnson J."/>
            <person name="Jones C.D."/>
            <person name="Jordan W.C."/>
            <person name="Karpen G.H."/>
            <person name="Kataoka E."/>
            <person name="Keightley P.D."/>
            <person name="Kheradpour P."/>
            <person name="Kirkness E.F."/>
            <person name="Koerich L.B."/>
            <person name="Kristiansen K."/>
            <person name="Kudrna D."/>
            <person name="Kulathinal R.J."/>
            <person name="Kumar S."/>
            <person name="Kwok R."/>
            <person name="Lander E."/>
            <person name="Langley C.H."/>
            <person name="Lapoint R."/>
            <person name="Lazzaro B.P."/>
            <person name="Lee S.J."/>
            <person name="Levesque L."/>
            <person name="Li R."/>
            <person name="Lin C.F."/>
            <person name="Lin M.F."/>
            <person name="Lindblad-Toh K."/>
            <person name="Llopart A."/>
            <person name="Long M."/>
            <person name="Low L."/>
            <person name="Lozovsky E."/>
            <person name="Lu J."/>
            <person name="Luo M."/>
            <person name="Machado C.A."/>
            <person name="Makalowski W."/>
            <person name="Marzo M."/>
            <person name="Matsuda M."/>
            <person name="Matzkin L."/>
            <person name="McAllister B."/>
            <person name="McBride C.S."/>
            <person name="McKernan B."/>
            <person name="McKernan K."/>
            <person name="Mendez-Lago M."/>
            <person name="Minx P."/>
            <person name="Mollenhauer M.U."/>
            <person name="Montooth K."/>
            <person name="Mount S.M."/>
            <person name="Mu X."/>
            <person name="Myers E."/>
            <person name="Negre B."/>
            <person name="Newfeld S."/>
            <person name="Nielsen R."/>
            <person name="Noor M.A."/>
            <person name="O'Grady P."/>
            <person name="Pachter L."/>
            <person name="Papaceit M."/>
            <person name="Parisi M.J."/>
            <person name="Parisi M."/>
            <person name="Parts L."/>
            <person name="Pedersen J.S."/>
            <person name="Pesole G."/>
            <person name="Phillippy A.M."/>
            <person name="Ponting C.P."/>
            <person name="Pop M."/>
            <person name="Porcelli D."/>
            <person name="Powell J.R."/>
            <person name="Prohaska S."/>
            <person name="Pruitt K."/>
            <person name="Puig M."/>
            <person name="Quesneville H."/>
            <person name="Ram K.R."/>
            <person name="Rand D."/>
            <person name="Rasmussen M.D."/>
            <person name="Reed L.K."/>
            <person name="Reenan R."/>
            <person name="Reily A."/>
            <person name="Remington K.A."/>
            <person name="Rieger T.T."/>
            <person name="Ritchie M.G."/>
            <person name="Robin C."/>
            <person name="Rogers Y.H."/>
            <person name="Rohde C."/>
            <person name="Rozas J."/>
            <person name="Rubenfield M.J."/>
            <person name="Ruiz A."/>
            <person name="Russo S."/>
            <person name="Salzberg S.L."/>
            <person name="Sanchez-Gracia A."/>
            <person name="Saranga D.J."/>
            <person name="Sato H."/>
            <person name="Schaeffer S.W."/>
            <person name="Schatz M.C."/>
            <person name="Schlenke T."/>
            <person name="Schwartz R."/>
            <person name="Segarra C."/>
            <person name="Singh R.S."/>
            <person name="Sirot L."/>
            <person name="Sirota M."/>
            <person name="Sisneros N.B."/>
            <person name="Smith C.D."/>
            <person name="Smith T.F."/>
            <person name="Spieth J."/>
            <person name="Stage D.E."/>
            <person name="Stark A."/>
            <person name="Stephan W."/>
            <person name="Strausberg R.L."/>
            <person name="Strempel S."/>
            <person name="Sturgill D."/>
            <person name="Sutton G."/>
            <person name="Sutton G.G."/>
            <person name="Tao W."/>
            <person name="Teichmann S."/>
            <person name="Tobari Y.N."/>
            <person name="Tomimura Y."/>
            <person name="Tsolas J.M."/>
            <person name="Valente V.L."/>
            <person name="Venter E."/>
            <person name="Venter J.C."/>
            <person name="Vicario S."/>
            <person name="Vieira F.G."/>
            <person name="Vilella A.J."/>
            <person name="Villasante A."/>
            <person name="Walenz B."/>
            <person name="Wang J."/>
            <person name="Wasserman M."/>
            <person name="Watts T."/>
            <person name="Wilson D."/>
            <person name="Wilson R.K."/>
            <person name="Wing R.A."/>
            <person name="Wolfner M.F."/>
            <person name="Wong A."/>
            <person name="Wong G.K."/>
            <person name="Wu C.I."/>
            <person name="Wu G."/>
            <person name="Yamamoto D."/>
            <person name="Yang H.P."/>
            <person name="Yang S.P."/>
            <person name="Yorke J.A."/>
            <person name="Yoshida K."/>
            <person name="Zdobnov E."/>
            <person name="Zhang P."/>
            <person name="Zhang Y."/>
            <person name="Zimin A.V."/>
            <person name="Baldwin J."/>
            <person name="Abdouelleil A."/>
            <person name="Abdulkadir J."/>
            <person name="Abebe A."/>
            <person name="Abera B."/>
            <person name="Abreu J."/>
            <person name="Acer S.C."/>
            <person name="Aftuck L."/>
            <person name="Alexander A."/>
            <person name="An P."/>
            <person name="Anderson E."/>
            <person name="Anderson S."/>
            <person name="Arachi H."/>
            <person name="Azer M."/>
            <person name="Bachantsang P."/>
            <person name="Barry A."/>
            <person name="Bayul T."/>
            <person name="Berlin A."/>
            <person name="Bessette D."/>
            <person name="Bloom T."/>
            <person name="Blye J."/>
            <person name="Boguslavskiy L."/>
            <person name="Bonnet C."/>
            <person name="Boukhgalter B."/>
            <person name="Bourzgui I."/>
            <person name="Brown A."/>
            <person name="Cahill P."/>
            <person name="Channer S."/>
            <person name="Cheshatsang Y."/>
            <person name="Chuda L."/>
            <person name="Citroen M."/>
            <person name="Collymore A."/>
            <person name="Cooke P."/>
            <person name="Costello M."/>
            <person name="D'Aco K."/>
            <person name="Daza R."/>
            <person name="De Haan G."/>
            <person name="DeGray S."/>
            <person name="DeMaso C."/>
            <person name="Dhargay N."/>
            <person name="Dooley K."/>
            <person name="Dooley E."/>
            <person name="Doricent M."/>
            <person name="Dorje P."/>
            <person name="Dorjee K."/>
            <person name="Dupes A."/>
            <person name="Elong R."/>
            <person name="Falk J."/>
            <person name="Farina A."/>
            <person name="Faro S."/>
            <person name="Ferguson D."/>
            <person name="Fisher S."/>
            <person name="Foley C.D."/>
            <person name="Franke A."/>
            <person name="Friedrich D."/>
            <person name="Gadbois L."/>
            <person name="Gearin G."/>
            <person name="Gearin C.R."/>
            <person name="Giannoukos G."/>
            <person name="Goode T."/>
            <person name="Graham J."/>
            <person name="Grandbois E."/>
            <person name="Grewal S."/>
            <person name="Gyaltsen K."/>
            <person name="Hafez N."/>
            <person name="Hagos B."/>
            <person name="Hall J."/>
            <person name="Henson C."/>
            <person name="Hollinger A."/>
            <person name="Honan T."/>
            <person name="Huard M.D."/>
            <person name="Hughes L."/>
            <person name="Hurhula B."/>
            <person name="Husby M.E."/>
            <person name="Kamat A."/>
            <person name="Kanga B."/>
            <person name="Kashin S."/>
            <person name="Khazanovich D."/>
            <person name="Kisner P."/>
            <person name="Lance K."/>
            <person name="Lara M."/>
            <person name="Lee W."/>
            <person name="Lennon N."/>
            <person name="Letendre F."/>
            <person name="LeVine R."/>
            <person name="Lipovsky A."/>
            <person name="Liu X."/>
            <person name="Liu J."/>
            <person name="Liu S."/>
            <person name="Lokyitsang T."/>
            <person name="Lokyitsang Y."/>
            <person name="Lubonja R."/>
            <person name="Lui A."/>
            <person name="MacDonald P."/>
            <person name="Magnisalis V."/>
            <person name="Maru K."/>
            <person name="Matthews C."/>
            <person name="McCusker W."/>
            <person name="McDonough S."/>
            <person name="Mehta T."/>
            <person name="Meldrim J."/>
            <person name="Meneus L."/>
            <person name="Mihai O."/>
            <person name="Mihalev A."/>
            <person name="Mihova T."/>
            <person name="Mittelman R."/>
            <person name="Mlenga V."/>
            <person name="Montmayeur A."/>
            <person name="Mulrain L."/>
            <person name="Navidi A."/>
            <person name="Naylor J."/>
            <person name="Negash T."/>
            <person name="Nguyen T."/>
            <person name="Nguyen N."/>
            <person name="Nicol R."/>
            <person name="Norbu C."/>
            <person name="Norbu N."/>
            <person name="Novod N."/>
            <person name="O'Neill B."/>
            <person name="Osman S."/>
            <person name="Markiewicz E."/>
            <person name="Oyono O.L."/>
            <person name="Patti C."/>
            <person name="Phunkhang P."/>
            <person name="Pierre F."/>
            <person name="Priest M."/>
            <person name="Raghuraman S."/>
            <person name="Rege F."/>
            <person name="Reyes R."/>
            <person name="Rise C."/>
            <person name="Rogov P."/>
            <person name="Ross K."/>
            <person name="Ryan E."/>
            <person name="Settipalli S."/>
            <person name="Shea T."/>
            <person name="Sherpa N."/>
            <person name="Shi L."/>
            <person name="Shih D."/>
            <person name="Sparrow T."/>
            <person name="Spaulding J."/>
            <person name="Stalker J."/>
            <person name="Stange-Thomann N."/>
            <person name="Stavropoulos S."/>
            <person name="Stone C."/>
            <person name="Strader C."/>
            <person name="Tesfaye S."/>
            <person name="Thomson T."/>
            <person name="Thoulutsang Y."/>
            <person name="Thoulutsang D."/>
            <person name="Topham K."/>
            <person name="Topping I."/>
            <person name="Tsamla T."/>
            <person name="Vassiliev H."/>
            <person name="Vo A."/>
            <person name="Wangchuk T."/>
            <person name="Wangdi T."/>
            <person name="Weiand M."/>
            <person name="Wilkinson J."/>
            <person name="Wilson A."/>
            <person name="Yadav S."/>
            <person name="Young G."/>
            <person name="Yu Q."/>
            <person name="Zembek L."/>
            <person name="Zhong D."/>
            <person name="Zimmer A."/>
            <person name="Zwirko Z."/>
            <person name="Jaffe D.B."/>
            <person name="Alvarez P."/>
            <person name="Brockman W."/>
            <person name="Butler J."/>
            <person name="Chin C."/>
            <person name="Gnerre S."/>
            <person name="Grabherr M."/>
            <person name="Kleber M."/>
            <person name="Mauceli E."/>
            <person name="MacCallum I."/>
        </authorList>
    </citation>
    <scope>NUCLEOTIDE SEQUENCE [LARGE SCALE GENOMIC DNA]</scope>
    <source>
        <strain evidence="11">Tucson 14030-0811.24</strain>
    </source>
</reference>
<dbReference type="PRINTS" id="PR00135">
    <property type="entry name" value="LYZLACT"/>
</dbReference>
<dbReference type="Pfam" id="PF00062">
    <property type="entry name" value="Lys"/>
    <property type="match status" value="5"/>
</dbReference>
<dbReference type="AlphaFoldDB" id="B4MY10"/>
<keyword evidence="4" id="KW-0081">Bacteriolytic enzyme</keyword>
<evidence type="ECO:0000256" key="3">
    <source>
        <dbReference type="ARBA" id="ARBA00012732"/>
    </source>
</evidence>
<sequence length="885" mass="99065">MLLLLPFIVFLGHFSLLEGKIYERCELANQLQYRFGLPLHEVAVLLCIAQHTSDFNTAFSNSDSHGIFQISDAFWCDKTGGFGGACGLSCARLRDNDIADDVLCVRKIHAEHQRLSGDGFTAWQAYGAYCRQDAAQYLNGCAAGNAAVALKTSQSVSYYQNRIPPVTIPATIPSRITPSYYPTQIQTRGKIYQRCELAQELYYTHKMPMQQIPTWVCIAKHESSFNTAAVGRLNADGSADHGLFQISDLFWCSHDAREGGKGCRASCSQFLDSNISDDVQCIKKIYREHKQISGDGFNAWTVYQRNCRNQGYEQVANCFKNSVQISQPTYQQPNSIGFTNQRIITPTSNPYYRPPPPLLTYQPQPKQDLSPYQGNPFLRPHYSAQPQANALVTATAKKGYTQYTHPFSQAGKVYKRCELAQELHFSHKFPMQDIATWVCIAEHESSFNTAAVGRLNADGSADHGLFQISDLYWCGHDGLKAKGCNLACDHLLDGDITDDVECIKTIHKEHTRLSGDGFTAWTVYPLHCKNRRADEVAACFDSNTISSIKDVVKAPAKPQPKPRGKIYQRCELAQDLYYKHKIPMQQIPTWVCIAEHESSFNTAAVGRLNSDGSLDHGLFQISDLYWCSHGNGGGKACSIECDRLLDADIADDVKCVKTIYDEHTRISGDGFTAWTVYPLHCKNRRADEVANCFNSTLTPPITELIRAPKPKPRGKIYQRCELAQDLYYKHKMPMQQIPTWVCIAEHESSFNTAAVGRLNSDGSLDHGLFQISDLYWCSHGNGGGKACNIECDRFLDADIADDVKCVKTIYDEHTRISGDGFNAWTVYPGHCKHQSLAKLSDCFQGNEIIEADHQQQTLPKLEKHHENVVETSASHRYSARQTAGK</sequence>
<keyword evidence="8" id="KW-0732">Signal</keyword>
<dbReference type="Gene3D" id="1.10.530.10">
    <property type="match status" value="5"/>
</dbReference>
<dbReference type="FunCoup" id="B4MY10">
    <property type="interactions" value="45"/>
</dbReference>